<protein>
    <submittedName>
        <fullName evidence="1">11304_t:CDS:1</fullName>
    </submittedName>
</protein>
<sequence>YFRNLMDSLNGYRSKEEPPSDQQHNRIVTLLQRKKEHPHVREYTMQFLEEALHYVIRCHEEDPSRHLFCTSKLTAITIEMLPLFAIPDPEPKILQFRQIIEEELKQCFLCVEVFHIEQKQLYQRYVKVYCNERESVDKFVSNLKKWIKSRVYCELEMIKQNLGQVGPHQLIGLENSPNGARITTAFLEVLLDPLLLIGLNNLFVDILLHFKADESFKLTCRYLPGVFIVALHDNDDVRNWAWMSLQGMTKTLDMKEFQSCNFTSSIHAILLKLKGFNSPPDKTSIQFIFTKDLANAWKGVKLILSVMDQNTILKSFFDRDLNFIQILCECLQSFSNIKEIKELAFIEILGCLEILLDKFGTQFWYIISYSPIPFFQSLFTARSSIRTEPLPPKKLHEIFIKFLLKLRQTFPDQHTIPSEQLASEKTILMAILDENQDAMEEIYIECHSSSYLVNNSRLNLQLRGSLWNSVITYMFEDLISSDEYCAEMNVILLKYIRKIILMNIIEPGRHLDKDQLAFFNDSLTKLQKLINRFLGKFYKEDSKIIASVLPLKDISSSIAYFLFSTNESFMIESLTLLKKFYPMNTYVEWVQHCTKPIIEGIIDIIDTFVKWTEFGCDTFKLAGSIQQILLTVFSPTIFGERGISKNHSLSQDNIQLIFRYWEALWSAFTHVFKKYDDLVYATVHQEVIIQVSNYAEFAIDVLKQHSDPAFSSINREKLTSPCYQTLKFIVGLLECKNSNLLKRLHHLICDILYVLTKYQLSIENTLYVKLMRVSNESESYLNGKERNDLYAALSKHVPNEHLMESMCENNESSYMDTSSSNHFTVPIKEYKKGTKCLIHGNERERKKVKKVRFA</sequence>
<keyword evidence="2" id="KW-1185">Reference proteome</keyword>
<evidence type="ECO:0000313" key="1">
    <source>
        <dbReference type="EMBL" id="CAG8605546.1"/>
    </source>
</evidence>
<evidence type="ECO:0000313" key="2">
    <source>
        <dbReference type="Proteomes" id="UP000789702"/>
    </source>
</evidence>
<proteinExistence type="predicted"/>
<dbReference type="Proteomes" id="UP000789702">
    <property type="component" value="Unassembled WGS sequence"/>
</dbReference>
<gene>
    <name evidence="1" type="ORF">DHETER_LOCUS7426</name>
</gene>
<organism evidence="1 2">
    <name type="scientific">Dentiscutata heterogama</name>
    <dbReference type="NCBI Taxonomy" id="1316150"/>
    <lineage>
        <taxon>Eukaryota</taxon>
        <taxon>Fungi</taxon>
        <taxon>Fungi incertae sedis</taxon>
        <taxon>Mucoromycota</taxon>
        <taxon>Glomeromycotina</taxon>
        <taxon>Glomeromycetes</taxon>
        <taxon>Diversisporales</taxon>
        <taxon>Gigasporaceae</taxon>
        <taxon>Dentiscutata</taxon>
    </lineage>
</organism>
<feature type="non-terminal residue" evidence="1">
    <location>
        <position position="1"/>
    </location>
</feature>
<accession>A0ACA9MPM6</accession>
<name>A0ACA9MPM6_9GLOM</name>
<dbReference type="EMBL" id="CAJVPU010010425">
    <property type="protein sequence ID" value="CAG8605546.1"/>
    <property type="molecule type" value="Genomic_DNA"/>
</dbReference>
<reference evidence="1" key="1">
    <citation type="submission" date="2021-06" db="EMBL/GenBank/DDBJ databases">
        <authorList>
            <person name="Kallberg Y."/>
            <person name="Tangrot J."/>
            <person name="Rosling A."/>
        </authorList>
    </citation>
    <scope>NUCLEOTIDE SEQUENCE</scope>
    <source>
        <strain evidence="1">IL203A</strain>
    </source>
</reference>
<comment type="caution">
    <text evidence="1">The sequence shown here is derived from an EMBL/GenBank/DDBJ whole genome shotgun (WGS) entry which is preliminary data.</text>
</comment>